<evidence type="ECO:0000259" key="6">
    <source>
        <dbReference type="PROSITE" id="PS50865"/>
    </source>
</evidence>
<evidence type="ECO:0000256" key="2">
    <source>
        <dbReference type="ARBA" id="ARBA00022771"/>
    </source>
</evidence>
<protein>
    <recommendedName>
        <fullName evidence="6">MYND-type domain-containing protein</fullName>
    </recommendedName>
</protein>
<gene>
    <name evidence="7" type="ORF">DFH08DRAFT_879947</name>
</gene>
<dbReference type="Proteomes" id="UP001218218">
    <property type="component" value="Unassembled WGS sequence"/>
</dbReference>
<evidence type="ECO:0000256" key="4">
    <source>
        <dbReference type="PROSITE-ProRule" id="PRU00134"/>
    </source>
</evidence>
<organism evidence="7 8">
    <name type="scientific">Mycena albidolilacea</name>
    <dbReference type="NCBI Taxonomy" id="1033008"/>
    <lineage>
        <taxon>Eukaryota</taxon>
        <taxon>Fungi</taxon>
        <taxon>Dikarya</taxon>
        <taxon>Basidiomycota</taxon>
        <taxon>Agaricomycotina</taxon>
        <taxon>Agaricomycetes</taxon>
        <taxon>Agaricomycetidae</taxon>
        <taxon>Agaricales</taxon>
        <taxon>Marasmiineae</taxon>
        <taxon>Mycenaceae</taxon>
        <taxon>Mycena</taxon>
    </lineage>
</organism>
<feature type="domain" description="MYND-type" evidence="6">
    <location>
        <begin position="343"/>
        <end position="383"/>
    </location>
</feature>
<evidence type="ECO:0000256" key="5">
    <source>
        <dbReference type="SAM" id="Coils"/>
    </source>
</evidence>
<accession>A0AAD6ZQM2</accession>
<keyword evidence="1" id="KW-0479">Metal-binding</keyword>
<evidence type="ECO:0000313" key="7">
    <source>
        <dbReference type="EMBL" id="KAJ7334027.1"/>
    </source>
</evidence>
<dbReference type="Pfam" id="PF01753">
    <property type="entry name" value="zf-MYND"/>
    <property type="match status" value="1"/>
</dbReference>
<dbReference type="GO" id="GO:0008270">
    <property type="term" value="F:zinc ion binding"/>
    <property type="evidence" value="ECO:0007669"/>
    <property type="project" value="UniProtKB-KW"/>
</dbReference>
<dbReference type="PROSITE" id="PS01360">
    <property type="entry name" value="ZF_MYND_1"/>
    <property type="match status" value="1"/>
</dbReference>
<keyword evidence="5" id="KW-0175">Coiled coil</keyword>
<dbReference type="EMBL" id="JARIHO010000033">
    <property type="protein sequence ID" value="KAJ7334027.1"/>
    <property type="molecule type" value="Genomic_DNA"/>
</dbReference>
<evidence type="ECO:0000256" key="1">
    <source>
        <dbReference type="ARBA" id="ARBA00022723"/>
    </source>
</evidence>
<feature type="coiled-coil region" evidence="5">
    <location>
        <begin position="478"/>
        <end position="548"/>
    </location>
</feature>
<dbReference type="SUPFAM" id="SSF144232">
    <property type="entry name" value="HIT/MYND zinc finger-like"/>
    <property type="match status" value="1"/>
</dbReference>
<sequence length="562" mass="63269">MAVLMLCTCGRSSRSQHGQILSFFSTSRLSLELAHLPPVARARHNRRCQTYHLLYFQNLLQPMPPKSLSRLTRRLGSGAQAKPSAPPPDKHIDREGWNAYYERKVAAKYACISANYPMLEDSPGREKYWKACGPIADLKQHNEYNGKLLMHEEGILIAVAIENLHDGNFEAEWKALDADKKKKLVIEGIYRAVCAAPRDLTRMTCPELTVQGLSDDGQYGLIKMLERIIAHDPTGNLRVKTMYLFSNPQVDHEMRFTDKAPDLLKTFIQSLVLARNWLIVKTLVGILEAYRNEPASIHPKVRMGPRSGGRNKTDCITDKANSYGDCHPSQFNQPPKKDVPPACAGCLTVADRSALKKCARCQHSWYCSRECQKKDWPSHKKLCGNDSFDSTLLSPAAESPDEFLGCPAAAPGFVRGPALWRQILYLSKLDSQTQVYHIETTPKRSTSVALSGEDQLVFLVARRRAMASGSLPAIIVMLEILLREVRRLEARGENISQEKVRAQLEREYRVDLSAKTIAMAPPFVQATMQECEEELRFMEQRISSLEGDLPTGCNCRDCRPRT</sequence>
<proteinExistence type="predicted"/>
<dbReference type="PROSITE" id="PS50865">
    <property type="entry name" value="ZF_MYND_2"/>
    <property type="match status" value="1"/>
</dbReference>
<dbReference type="AlphaFoldDB" id="A0AAD6ZQM2"/>
<keyword evidence="3" id="KW-0862">Zinc</keyword>
<evidence type="ECO:0000256" key="3">
    <source>
        <dbReference type="ARBA" id="ARBA00022833"/>
    </source>
</evidence>
<dbReference type="InterPro" id="IPR002893">
    <property type="entry name" value="Znf_MYND"/>
</dbReference>
<keyword evidence="8" id="KW-1185">Reference proteome</keyword>
<evidence type="ECO:0000313" key="8">
    <source>
        <dbReference type="Proteomes" id="UP001218218"/>
    </source>
</evidence>
<dbReference type="Gene3D" id="6.10.140.2220">
    <property type="match status" value="1"/>
</dbReference>
<name>A0AAD6ZQM2_9AGAR</name>
<keyword evidence="2 4" id="KW-0863">Zinc-finger</keyword>
<reference evidence="7" key="1">
    <citation type="submission" date="2023-03" db="EMBL/GenBank/DDBJ databases">
        <title>Massive genome expansion in bonnet fungi (Mycena s.s.) driven by repeated elements and novel gene families across ecological guilds.</title>
        <authorList>
            <consortium name="Lawrence Berkeley National Laboratory"/>
            <person name="Harder C.B."/>
            <person name="Miyauchi S."/>
            <person name="Viragh M."/>
            <person name="Kuo A."/>
            <person name="Thoen E."/>
            <person name="Andreopoulos B."/>
            <person name="Lu D."/>
            <person name="Skrede I."/>
            <person name="Drula E."/>
            <person name="Henrissat B."/>
            <person name="Morin E."/>
            <person name="Kohler A."/>
            <person name="Barry K."/>
            <person name="LaButti K."/>
            <person name="Morin E."/>
            <person name="Salamov A."/>
            <person name="Lipzen A."/>
            <person name="Mereny Z."/>
            <person name="Hegedus B."/>
            <person name="Baldrian P."/>
            <person name="Stursova M."/>
            <person name="Weitz H."/>
            <person name="Taylor A."/>
            <person name="Grigoriev I.V."/>
            <person name="Nagy L.G."/>
            <person name="Martin F."/>
            <person name="Kauserud H."/>
        </authorList>
    </citation>
    <scope>NUCLEOTIDE SEQUENCE</scope>
    <source>
        <strain evidence="7">CBHHK002</strain>
    </source>
</reference>
<comment type="caution">
    <text evidence="7">The sequence shown here is derived from an EMBL/GenBank/DDBJ whole genome shotgun (WGS) entry which is preliminary data.</text>
</comment>